<evidence type="ECO:0000256" key="1">
    <source>
        <dbReference type="ARBA" id="ARBA00022741"/>
    </source>
</evidence>
<keyword evidence="7" id="KW-1185">Reference proteome</keyword>
<proteinExistence type="inferred from homology"/>
<keyword evidence="1 3" id="KW-0547">Nucleotide-binding</keyword>
<dbReference type="Proteomes" id="UP000245263">
    <property type="component" value="Chromosome 1"/>
</dbReference>
<dbReference type="InterPro" id="IPR030378">
    <property type="entry name" value="G_CP_dom"/>
</dbReference>
<dbReference type="PROSITE" id="PS50936">
    <property type="entry name" value="ENGC_GTPASE"/>
    <property type="match status" value="1"/>
</dbReference>
<reference evidence="6 7" key="1">
    <citation type="submission" date="2021-08" db="EMBL/GenBank/DDBJ databases">
        <title>Complete genome sequence of Leptospira kobayashii strain E30.</title>
        <authorList>
            <person name="Nakao R."/>
            <person name="Nakamura S."/>
            <person name="Masuzawa T."/>
            <person name="Koizumi N."/>
        </authorList>
    </citation>
    <scope>NUCLEOTIDE SEQUENCE [LARGE SCALE GENOMIC DNA]</scope>
    <source>
        <strain evidence="6 7">E30</strain>
    </source>
</reference>
<evidence type="ECO:0000313" key="7">
    <source>
        <dbReference type="Proteomes" id="UP000245263"/>
    </source>
</evidence>
<dbReference type="InterPro" id="IPR027417">
    <property type="entry name" value="P-loop_NTPase"/>
</dbReference>
<comment type="subunit">
    <text evidence="3">Monomer. Associates with 30S ribosomal subunit, binds 16S rRNA.</text>
</comment>
<dbReference type="Gene3D" id="3.40.50.300">
    <property type="entry name" value="P-loop containing nucleotide triphosphate hydrolases"/>
    <property type="match status" value="1"/>
</dbReference>
<evidence type="ECO:0000259" key="5">
    <source>
        <dbReference type="PROSITE" id="PS51721"/>
    </source>
</evidence>
<sequence>MMVPDNLKEEPHSTRNSSLGKEQFTIARIFGAYYELYSKDRLYVRAVLKGKLRLKSTEDRHPFVVGDLVTAESGYGEEWIILEKEERSNYLTRRSEHGDNHVLCANLDQVAILASYKDPETKDGFIDRLLVACYHTKIKPLIIFTKSDLVDPSLKKEKEDFYSNLGYEVMSVSIEDENTFPVLWKVLQGKKTFLCGNSGVGKSTLLNQLTKKSVQKVQKTNEVSGSTKKGKHTTTNSLAVFLEEDTVIIDSPGVKEWGILHLSKQELLESFPELSSAKEQCSSQYCCDLGPECNMVRFMENGLLESRKKSLESMFESLDKPHRVTRRDHWSQAITKRY</sequence>
<keyword evidence="3" id="KW-0699">rRNA-binding</keyword>
<dbReference type="NCBIfam" id="TIGR00157">
    <property type="entry name" value="ribosome small subunit-dependent GTPase A"/>
    <property type="match status" value="1"/>
</dbReference>
<feature type="binding site" evidence="3">
    <location>
        <begin position="196"/>
        <end position="204"/>
    </location>
    <ligand>
        <name>GTP</name>
        <dbReference type="ChEBI" id="CHEBI:37565"/>
    </ligand>
</feature>
<evidence type="ECO:0000256" key="3">
    <source>
        <dbReference type="HAMAP-Rule" id="MF_01820"/>
    </source>
</evidence>
<keyword evidence="2 3" id="KW-0342">GTP-binding</keyword>
<dbReference type="PANTHER" id="PTHR32120">
    <property type="entry name" value="SMALL RIBOSOMAL SUBUNIT BIOGENESIS GTPASE RSGA"/>
    <property type="match status" value="1"/>
</dbReference>
<keyword evidence="3" id="KW-0694">RNA-binding</keyword>
<comment type="caution">
    <text evidence="3">Lacks conserved residue(s) required for the propagation of feature annotation.</text>
</comment>
<feature type="domain" description="EngC GTPase" evidence="4">
    <location>
        <begin position="105"/>
        <end position="255"/>
    </location>
</feature>
<keyword evidence="3" id="KW-0378">Hydrolase</keyword>
<dbReference type="Pfam" id="PF03193">
    <property type="entry name" value="RsgA_GTPase"/>
    <property type="match status" value="1"/>
</dbReference>
<accession>A0ABN6K9I8</accession>
<gene>
    <name evidence="3 6" type="primary">rsgA</name>
    <name evidence="6" type="ORF">LPTSP3_g05530</name>
</gene>
<dbReference type="InterPro" id="IPR010914">
    <property type="entry name" value="RsgA_GTPase_dom"/>
</dbReference>
<dbReference type="SUPFAM" id="SSF52540">
    <property type="entry name" value="P-loop containing nucleoside triphosphate hydrolases"/>
    <property type="match status" value="1"/>
</dbReference>
<dbReference type="PANTHER" id="PTHR32120:SF11">
    <property type="entry name" value="SMALL RIBOSOMAL SUBUNIT BIOGENESIS GTPASE RSGA 1, MITOCHONDRIAL-RELATED"/>
    <property type="match status" value="1"/>
</dbReference>
<evidence type="ECO:0000256" key="2">
    <source>
        <dbReference type="ARBA" id="ARBA00023134"/>
    </source>
</evidence>
<dbReference type="HAMAP" id="MF_01820">
    <property type="entry name" value="GTPase_RsgA"/>
    <property type="match status" value="1"/>
</dbReference>
<dbReference type="EC" id="3.6.1.-" evidence="3"/>
<name>A0ABN6K9I8_9LEPT</name>
<feature type="binding site" evidence="3">
    <location>
        <begin position="145"/>
        <end position="148"/>
    </location>
    <ligand>
        <name>GTP</name>
        <dbReference type="ChEBI" id="CHEBI:37565"/>
    </ligand>
</feature>
<dbReference type="PROSITE" id="PS51721">
    <property type="entry name" value="G_CP"/>
    <property type="match status" value="1"/>
</dbReference>
<dbReference type="CDD" id="cd01854">
    <property type="entry name" value="YjeQ_EngC"/>
    <property type="match status" value="1"/>
</dbReference>
<keyword evidence="3" id="KW-0690">Ribosome biogenesis</keyword>
<comment type="subcellular location">
    <subcellularLocation>
        <location evidence="3">Cytoplasm</location>
    </subcellularLocation>
</comment>
<protein>
    <recommendedName>
        <fullName evidence="3">Small ribosomal subunit biogenesis GTPase RsgA</fullName>
        <ecNumber evidence="3">3.6.1.-</ecNumber>
    </recommendedName>
</protein>
<evidence type="ECO:0000259" key="4">
    <source>
        <dbReference type="PROSITE" id="PS50936"/>
    </source>
</evidence>
<organism evidence="6 7">
    <name type="scientific">Leptospira kobayashii</name>
    <dbReference type="NCBI Taxonomy" id="1917830"/>
    <lineage>
        <taxon>Bacteria</taxon>
        <taxon>Pseudomonadati</taxon>
        <taxon>Spirochaetota</taxon>
        <taxon>Spirochaetia</taxon>
        <taxon>Leptospirales</taxon>
        <taxon>Leptospiraceae</taxon>
        <taxon>Leptospira</taxon>
    </lineage>
</organism>
<comment type="similarity">
    <text evidence="3">Belongs to the TRAFAC class YlqF/YawG GTPase family. RsgA subfamily.</text>
</comment>
<keyword evidence="3" id="KW-0963">Cytoplasm</keyword>
<dbReference type="EMBL" id="AP025028">
    <property type="protein sequence ID" value="BDA77623.1"/>
    <property type="molecule type" value="Genomic_DNA"/>
</dbReference>
<comment type="function">
    <text evidence="3">One of several proteins that assist in the late maturation steps of the functional core of the 30S ribosomal subunit. Helps release RbfA from mature subunits. May play a role in the assembly of ribosomal proteins into the subunit. Circularly permuted GTPase that catalyzes slow GTP hydrolysis, GTPase activity is stimulated by the 30S ribosomal subunit.</text>
</comment>
<dbReference type="InterPro" id="IPR004881">
    <property type="entry name" value="Ribosome_biogen_GTPase_RsgA"/>
</dbReference>
<feature type="domain" description="CP-type G" evidence="5">
    <location>
        <begin position="95"/>
        <end position="257"/>
    </location>
</feature>
<evidence type="ECO:0000313" key="6">
    <source>
        <dbReference type="EMBL" id="BDA77623.1"/>
    </source>
</evidence>